<sequence length="505" mass="57709">MAFPSVDMWSLLLVLFPLFFILKRKFQDKRQSKHLPPGPPGLPIIGNLHQLRALPHQSLCQLSKKHGPVMFIKLGFVPSVVVSSAEAAKEVLKTHDLCTCSRPVSDGTRILSYNYIDVGFSPYGDYWRKMRKICVLELFSAKRVQSFKYVREEEVTALVDFVSKSASSATPVDLSEKFMALTANIICKAAFGRSFKERGFRHERFQEVIHDCVDRLGTFSAADFFPYVGWIIDRLAGLHGRLERNFEEFDAFYEKVIDDHIKKGKEEAGPEDFIDVLLLEVERSQTEADDFQFTKDHIKAILMNIFIGGVDTGTTTMIWVMTELARHPRVMRKVQEEIRTCIGEKGKVSESDIEKLQYLRMVLKETYRLHPTGLLIREAMSEININGYVIHPKTLIQINVFAIGRDPTIWKNPEEFYPERFMDSHIDFTGQNFELLPFGAGRRGCPGMAMGLATVDLALANLLFHFDWKLPYNMKEEDISMEEAPGLVTCKKTPLLLLPVKYPLV</sequence>
<evidence type="ECO:0008006" key="13">
    <source>
        <dbReference type="Google" id="ProtNLM"/>
    </source>
</evidence>
<comment type="similarity">
    <text evidence="2 9">Belongs to the cytochrome P450 family.</text>
</comment>
<keyword evidence="7 9" id="KW-0503">Monooxygenase</keyword>
<dbReference type="AlphaFoldDB" id="A0A6A6LGM8"/>
<keyword evidence="3 8" id="KW-0349">Heme</keyword>
<dbReference type="GO" id="GO:0005506">
    <property type="term" value="F:iron ion binding"/>
    <property type="evidence" value="ECO:0007669"/>
    <property type="project" value="InterPro"/>
</dbReference>
<dbReference type="GO" id="GO:0020037">
    <property type="term" value="F:heme binding"/>
    <property type="evidence" value="ECO:0007669"/>
    <property type="project" value="InterPro"/>
</dbReference>
<keyword evidence="4 8" id="KW-0479">Metal-binding</keyword>
<evidence type="ECO:0000256" key="5">
    <source>
        <dbReference type="ARBA" id="ARBA00023002"/>
    </source>
</evidence>
<evidence type="ECO:0000256" key="2">
    <source>
        <dbReference type="ARBA" id="ARBA00010617"/>
    </source>
</evidence>
<dbReference type="InterPro" id="IPR036396">
    <property type="entry name" value="Cyt_P450_sf"/>
</dbReference>
<evidence type="ECO:0000256" key="10">
    <source>
        <dbReference type="SAM" id="Phobius"/>
    </source>
</evidence>
<dbReference type="GO" id="GO:0016705">
    <property type="term" value="F:oxidoreductase activity, acting on paired donors, with incorporation or reduction of molecular oxygen"/>
    <property type="evidence" value="ECO:0007669"/>
    <property type="project" value="InterPro"/>
</dbReference>
<evidence type="ECO:0000313" key="12">
    <source>
        <dbReference type="Proteomes" id="UP000467840"/>
    </source>
</evidence>
<keyword evidence="10" id="KW-0472">Membrane</keyword>
<reference evidence="11 12" key="1">
    <citation type="journal article" date="2020" name="Mol. Plant">
        <title>The Chromosome-Based Rubber Tree Genome Provides New Insights into Spurge Genome Evolution and Rubber Biosynthesis.</title>
        <authorList>
            <person name="Liu J."/>
            <person name="Shi C."/>
            <person name="Shi C.C."/>
            <person name="Li W."/>
            <person name="Zhang Q.J."/>
            <person name="Zhang Y."/>
            <person name="Li K."/>
            <person name="Lu H.F."/>
            <person name="Shi C."/>
            <person name="Zhu S.T."/>
            <person name="Xiao Z.Y."/>
            <person name="Nan H."/>
            <person name="Yue Y."/>
            <person name="Zhu X.G."/>
            <person name="Wu Y."/>
            <person name="Hong X.N."/>
            <person name="Fan G.Y."/>
            <person name="Tong Y."/>
            <person name="Zhang D."/>
            <person name="Mao C.L."/>
            <person name="Liu Y.L."/>
            <person name="Hao S.J."/>
            <person name="Liu W.Q."/>
            <person name="Lv M.Q."/>
            <person name="Zhang H.B."/>
            <person name="Liu Y."/>
            <person name="Hu-Tang G.R."/>
            <person name="Wang J.P."/>
            <person name="Wang J.H."/>
            <person name="Sun Y.H."/>
            <person name="Ni S.B."/>
            <person name="Chen W.B."/>
            <person name="Zhang X.C."/>
            <person name="Jiao Y.N."/>
            <person name="Eichler E.E."/>
            <person name="Li G.H."/>
            <person name="Liu X."/>
            <person name="Gao L.Z."/>
        </authorList>
    </citation>
    <scope>NUCLEOTIDE SEQUENCE [LARGE SCALE GENOMIC DNA]</scope>
    <source>
        <strain evidence="12">cv. GT1</strain>
        <tissue evidence="11">Leaf</tissue>
    </source>
</reference>
<keyword evidence="10" id="KW-0812">Transmembrane</keyword>
<keyword evidence="6 8" id="KW-0408">Iron</keyword>
<evidence type="ECO:0000256" key="9">
    <source>
        <dbReference type="RuleBase" id="RU000461"/>
    </source>
</evidence>
<comment type="caution">
    <text evidence="11">The sequence shown here is derived from an EMBL/GenBank/DDBJ whole genome shotgun (WGS) entry which is preliminary data.</text>
</comment>
<evidence type="ECO:0000256" key="1">
    <source>
        <dbReference type="ARBA" id="ARBA00001971"/>
    </source>
</evidence>
<dbReference type="InterPro" id="IPR001128">
    <property type="entry name" value="Cyt_P450"/>
</dbReference>
<proteinExistence type="inferred from homology"/>
<dbReference type="Gene3D" id="1.10.630.10">
    <property type="entry name" value="Cytochrome P450"/>
    <property type="match status" value="1"/>
</dbReference>
<evidence type="ECO:0000256" key="4">
    <source>
        <dbReference type="ARBA" id="ARBA00022723"/>
    </source>
</evidence>
<keyword evidence="5 9" id="KW-0560">Oxidoreductase</keyword>
<feature type="transmembrane region" description="Helical" evidence="10">
    <location>
        <begin position="6"/>
        <end position="22"/>
    </location>
</feature>
<evidence type="ECO:0000256" key="6">
    <source>
        <dbReference type="ARBA" id="ARBA00023004"/>
    </source>
</evidence>
<evidence type="ECO:0000313" key="11">
    <source>
        <dbReference type="EMBL" id="KAF2300164.1"/>
    </source>
</evidence>
<dbReference type="Proteomes" id="UP000467840">
    <property type="component" value="Chromosome 4"/>
</dbReference>
<gene>
    <name evidence="11" type="ORF">GH714_010236</name>
</gene>
<evidence type="ECO:0000256" key="8">
    <source>
        <dbReference type="PIRSR" id="PIRSR602401-1"/>
    </source>
</evidence>
<dbReference type="SUPFAM" id="SSF48264">
    <property type="entry name" value="Cytochrome P450"/>
    <property type="match status" value="1"/>
</dbReference>
<dbReference type="EMBL" id="JAAGAX010000010">
    <property type="protein sequence ID" value="KAF2300164.1"/>
    <property type="molecule type" value="Genomic_DNA"/>
</dbReference>
<keyword evidence="12" id="KW-1185">Reference proteome</keyword>
<protein>
    <recommendedName>
        <fullName evidence="13">Cytochrome P450</fullName>
    </recommendedName>
</protein>
<dbReference type="Pfam" id="PF00067">
    <property type="entry name" value="p450"/>
    <property type="match status" value="1"/>
</dbReference>
<feature type="binding site" description="axial binding residue" evidence="8">
    <location>
        <position position="445"/>
    </location>
    <ligand>
        <name>heme</name>
        <dbReference type="ChEBI" id="CHEBI:30413"/>
    </ligand>
    <ligandPart>
        <name>Fe</name>
        <dbReference type="ChEBI" id="CHEBI:18248"/>
    </ligandPart>
</feature>
<accession>A0A6A6LGM8</accession>
<dbReference type="PANTHER" id="PTHR47955:SF19">
    <property type="entry name" value="CYTOCHROME P450 71A9-LIKE ISOFORM X1"/>
    <property type="match status" value="1"/>
</dbReference>
<keyword evidence="10" id="KW-1133">Transmembrane helix</keyword>
<name>A0A6A6LGM8_HEVBR</name>
<evidence type="ECO:0000256" key="3">
    <source>
        <dbReference type="ARBA" id="ARBA00022617"/>
    </source>
</evidence>
<dbReference type="GO" id="GO:0004497">
    <property type="term" value="F:monooxygenase activity"/>
    <property type="evidence" value="ECO:0007669"/>
    <property type="project" value="UniProtKB-KW"/>
</dbReference>
<comment type="cofactor">
    <cofactor evidence="1 8">
        <name>heme</name>
        <dbReference type="ChEBI" id="CHEBI:30413"/>
    </cofactor>
</comment>
<dbReference type="FunFam" id="1.10.630.10:FF:000011">
    <property type="entry name" value="Cytochrome P450 83B1"/>
    <property type="match status" value="1"/>
</dbReference>
<evidence type="ECO:0000256" key="7">
    <source>
        <dbReference type="ARBA" id="ARBA00023033"/>
    </source>
</evidence>
<dbReference type="PRINTS" id="PR00463">
    <property type="entry name" value="EP450I"/>
</dbReference>
<dbReference type="CDD" id="cd11072">
    <property type="entry name" value="CYP71-like"/>
    <property type="match status" value="1"/>
</dbReference>
<dbReference type="PRINTS" id="PR00385">
    <property type="entry name" value="P450"/>
</dbReference>
<dbReference type="PANTHER" id="PTHR47955">
    <property type="entry name" value="CYTOCHROME P450 FAMILY 71 PROTEIN"/>
    <property type="match status" value="1"/>
</dbReference>
<dbReference type="InterPro" id="IPR017972">
    <property type="entry name" value="Cyt_P450_CS"/>
</dbReference>
<organism evidence="11 12">
    <name type="scientific">Hevea brasiliensis</name>
    <name type="common">Para rubber tree</name>
    <name type="synonym">Siphonia brasiliensis</name>
    <dbReference type="NCBI Taxonomy" id="3981"/>
    <lineage>
        <taxon>Eukaryota</taxon>
        <taxon>Viridiplantae</taxon>
        <taxon>Streptophyta</taxon>
        <taxon>Embryophyta</taxon>
        <taxon>Tracheophyta</taxon>
        <taxon>Spermatophyta</taxon>
        <taxon>Magnoliopsida</taxon>
        <taxon>eudicotyledons</taxon>
        <taxon>Gunneridae</taxon>
        <taxon>Pentapetalae</taxon>
        <taxon>rosids</taxon>
        <taxon>fabids</taxon>
        <taxon>Malpighiales</taxon>
        <taxon>Euphorbiaceae</taxon>
        <taxon>Crotonoideae</taxon>
        <taxon>Micrandreae</taxon>
        <taxon>Hevea</taxon>
    </lineage>
</organism>
<dbReference type="PROSITE" id="PS00086">
    <property type="entry name" value="CYTOCHROME_P450"/>
    <property type="match status" value="1"/>
</dbReference>
<dbReference type="InterPro" id="IPR002401">
    <property type="entry name" value="Cyt_P450_E_grp-I"/>
</dbReference>